<dbReference type="PANTHER" id="PTHR43395">
    <property type="entry name" value="SENSOR HISTIDINE KINASE CHEA"/>
    <property type="match status" value="1"/>
</dbReference>
<feature type="region of interest" description="Disordered" evidence="2">
    <location>
        <begin position="200"/>
        <end position="248"/>
    </location>
</feature>
<evidence type="ECO:0000313" key="3">
    <source>
        <dbReference type="EMBL" id="QJW83169.1"/>
    </source>
</evidence>
<feature type="compositionally biased region" description="Polar residues" evidence="2">
    <location>
        <begin position="213"/>
        <end position="230"/>
    </location>
</feature>
<evidence type="ECO:0000313" key="4">
    <source>
        <dbReference type="Proteomes" id="UP000500826"/>
    </source>
</evidence>
<name>A0ABX6NZA4_9BURK</name>
<dbReference type="SUPFAM" id="SSF55874">
    <property type="entry name" value="ATPase domain of HSP90 chaperone/DNA topoisomerase II/histidine kinase"/>
    <property type="match status" value="1"/>
</dbReference>
<evidence type="ECO:0008006" key="5">
    <source>
        <dbReference type="Google" id="ProtNLM"/>
    </source>
</evidence>
<dbReference type="Proteomes" id="UP000500826">
    <property type="component" value="Chromosome"/>
</dbReference>
<dbReference type="InterPro" id="IPR036890">
    <property type="entry name" value="HATPase_C_sf"/>
</dbReference>
<gene>
    <name evidence="3" type="ORF">HK414_03830</name>
</gene>
<proteinExistence type="predicted"/>
<evidence type="ECO:0000256" key="1">
    <source>
        <dbReference type="SAM" id="Coils"/>
    </source>
</evidence>
<dbReference type="InterPro" id="IPR051315">
    <property type="entry name" value="Bact_Chemotaxis_CheA"/>
</dbReference>
<dbReference type="EMBL" id="CP053418">
    <property type="protein sequence ID" value="QJW83169.1"/>
    <property type="molecule type" value="Genomic_DNA"/>
</dbReference>
<keyword evidence="1" id="KW-0175">Coiled coil</keyword>
<sequence>MRSQLLDRTVNQAGEVMITRSRLENELKQLRGSLGDLTGNLDRLRTQLRDIELQAESQMQSRMAQAKDTASGFDPLEFDRFTRVQELTRMMAESVNDVATVQRNIHRVVEATEDDLIAQARQTRELQRDLLRTRMVEFEGISDRLYRVVRLAAKESGKQVKLDIVGGSIEMDRGVLDRMTPAFEHLLRNCVAHGVERPEVRSVAGKESPPARSRSTCGRKATTSRSNSRTMAPASTCIASARRRSSRG</sequence>
<reference evidence="3 4" key="1">
    <citation type="submission" date="2020-05" db="EMBL/GenBank/DDBJ databases">
        <title>Ramlibacter rhizophilus sp. nov., isolated from rhizosphere soil of national flower Mugunghwa from South Korea.</title>
        <authorList>
            <person name="Zheng-Fei Y."/>
            <person name="Huan T."/>
        </authorList>
    </citation>
    <scope>NUCLEOTIDE SEQUENCE [LARGE SCALE GENOMIC DNA]</scope>
    <source>
        <strain evidence="3 4">H242</strain>
    </source>
</reference>
<keyword evidence="4" id="KW-1185">Reference proteome</keyword>
<accession>A0ABX6NZA4</accession>
<feature type="coiled-coil region" evidence="1">
    <location>
        <begin position="20"/>
        <end position="61"/>
    </location>
</feature>
<protein>
    <recommendedName>
        <fullName evidence="5">Histidine kinase domain-containing protein</fullName>
    </recommendedName>
</protein>
<organism evidence="3 4">
    <name type="scientific">Ramlibacter terrae</name>
    <dbReference type="NCBI Taxonomy" id="2732511"/>
    <lineage>
        <taxon>Bacteria</taxon>
        <taxon>Pseudomonadati</taxon>
        <taxon>Pseudomonadota</taxon>
        <taxon>Betaproteobacteria</taxon>
        <taxon>Burkholderiales</taxon>
        <taxon>Comamonadaceae</taxon>
        <taxon>Ramlibacter</taxon>
    </lineage>
</organism>
<dbReference type="Gene3D" id="3.30.565.10">
    <property type="entry name" value="Histidine kinase-like ATPase, C-terminal domain"/>
    <property type="match status" value="1"/>
</dbReference>
<dbReference type="PANTHER" id="PTHR43395:SF8">
    <property type="entry name" value="HISTIDINE KINASE"/>
    <property type="match status" value="1"/>
</dbReference>
<evidence type="ECO:0000256" key="2">
    <source>
        <dbReference type="SAM" id="MobiDB-lite"/>
    </source>
</evidence>